<reference evidence="1 2" key="1">
    <citation type="submission" date="2016-10" db="EMBL/GenBank/DDBJ databases">
        <authorList>
            <person name="de Groot N.N."/>
        </authorList>
    </citation>
    <scope>NUCLEOTIDE SEQUENCE [LARGE SCALE GENOMIC DNA]</scope>
    <source>
        <strain evidence="1 2">DSM 11443</strain>
    </source>
</reference>
<dbReference type="STRING" id="74348.SAMN04488523_109194"/>
<dbReference type="OrthoDB" id="7876148at2"/>
<name>A0A1I2CPW3_9RHOB</name>
<dbReference type="AlphaFoldDB" id="A0A1I2CPW3"/>
<evidence type="ECO:0000313" key="2">
    <source>
        <dbReference type="Proteomes" id="UP000198977"/>
    </source>
</evidence>
<protein>
    <submittedName>
        <fullName evidence="1">Uncharacterized protein</fullName>
    </submittedName>
</protein>
<accession>A0A1I2CPW3</accession>
<keyword evidence="2" id="KW-1185">Reference proteome</keyword>
<sequence length="82" mass="8935">MADPAVTEMANKLAEECLAVQTATGEDRLFMQVGDVLGASSQTLEEAFLTAIRVRMAEIQGRNFLKKKLAEHRAQASKTAPE</sequence>
<gene>
    <name evidence="1" type="ORF">SAMN04488523_109194</name>
</gene>
<dbReference type="EMBL" id="FOMW01000009">
    <property type="protein sequence ID" value="SFE70387.1"/>
    <property type="molecule type" value="Genomic_DNA"/>
</dbReference>
<organism evidence="1 2">
    <name type="scientific">Sulfitobacter brevis</name>
    <dbReference type="NCBI Taxonomy" id="74348"/>
    <lineage>
        <taxon>Bacteria</taxon>
        <taxon>Pseudomonadati</taxon>
        <taxon>Pseudomonadota</taxon>
        <taxon>Alphaproteobacteria</taxon>
        <taxon>Rhodobacterales</taxon>
        <taxon>Roseobacteraceae</taxon>
        <taxon>Sulfitobacter</taxon>
    </lineage>
</organism>
<dbReference type="Proteomes" id="UP000198977">
    <property type="component" value="Unassembled WGS sequence"/>
</dbReference>
<proteinExistence type="predicted"/>
<evidence type="ECO:0000313" key="1">
    <source>
        <dbReference type="EMBL" id="SFE70387.1"/>
    </source>
</evidence>
<dbReference type="RefSeq" id="WP_093924429.1">
    <property type="nucleotide sequence ID" value="NZ_FOMW01000009.1"/>
</dbReference>